<proteinExistence type="predicted"/>
<protein>
    <submittedName>
        <fullName evidence="3">Uncharacterized protein</fullName>
    </submittedName>
</protein>
<dbReference type="Proteomes" id="UP000800200">
    <property type="component" value="Unassembled WGS sequence"/>
</dbReference>
<evidence type="ECO:0000256" key="1">
    <source>
        <dbReference type="SAM" id="MobiDB-lite"/>
    </source>
</evidence>
<dbReference type="EMBL" id="ML994642">
    <property type="protein sequence ID" value="KAF2183494.1"/>
    <property type="molecule type" value="Genomic_DNA"/>
</dbReference>
<feature type="region of interest" description="Disordered" evidence="1">
    <location>
        <begin position="27"/>
        <end position="46"/>
    </location>
</feature>
<name>A0A6A6DV86_9PEZI</name>
<gene>
    <name evidence="3" type="ORF">K469DRAFT_208709</name>
</gene>
<accession>A0A6A6DV86</accession>
<keyword evidence="2" id="KW-0732">Signal</keyword>
<evidence type="ECO:0000313" key="3">
    <source>
        <dbReference type="EMBL" id="KAF2183494.1"/>
    </source>
</evidence>
<feature type="signal peptide" evidence="2">
    <location>
        <begin position="1"/>
        <end position="16"/>
    </location>
</feature>
<dbReference type="AlphaFoldDB" id="A0A6A6DV86"/>
<sequence length="169" mass="16411">MKFFTAVLALAASVAASDYGYGASAESSGKPLCQAHPQSNTNSAPAVASSSYVGTVVSSAAPLPTKPVDEACSVVTITTTVTIGHTPSAPGSYPSGPTAQAPYPSAPAPYPSAPAPYPSAPAGTASSYPAPSGTGVYNPTSPPAFTGAASAMKVPAGVAGVMGLVAYFL</sequence>
<keyword evidence="4" id="KW-1185">Reference proteome</keyword>
<feature type="compositionally biased region" description="Polar residues" evidence="1">
    <location>
        <begin position="36"/>
        <end position="46"/>
    </location>
</feature>
<evidence type="ECO:0000256" key="2">
    <source>
        <dbReference type="SAM" id="SignalP"/>
    </source>
</evidence>
<evidence type="ECO:0000313" key="4">
    <source>
        <dbReference type="Proteomes" id="UP000800200"/>
    </source>
</evidence>
<feature type="region of interest" description="Disordered" evidence="1">
    <location>
        <begin position="85"/>
        <end position="107"/>
    </location>
</feature>
<feature type="chain" id="PRO_5025378678" evidence="2">
    <location>
        <begin position="17"/>
        <end position="169"/>
    </location>
</feature>
<reference evidence="3" key="1">
    <citation type="journal article" date="2020" name="Stud. Mycol.">
        <title>101 Dothideomycetes genomes: a test case for predicting lifestyles and emergence of pathogens.</title>
        <authorList>
            <person name="Haridas S."/>
            <person name="Albert R."/>
            <person name="Binder M."/>
            <person name="Bloem J."/>
            <person name="Labutti K."/>
            <person name="Salamov A."/>
            <person name="Andreopoulos B."/>
            <person name="Baker S."/>
            <person name="Barry K."/>
            <person name="Bills G."/>
            <person name="Bluhm B."/>
            <person name="Cannon C."/>
            <person name="Castanera R."/>
            <person name="Culley D."/>
            <person name="Daum C."/>
            <person name="Ezra D."/>
            <person name="Gonzalez J."/>
            <person name="Henrissat B."/>
            <person name="Kuo A."/>
            <person name="Liang C."/>
            <person name="Lipzen A."/>
            <person name="Lutzoni F."/>
            <person name="Magnuson J."/>
            <person name="Mondo S."/>
            <person name="Nolan M."/>
            <person name="Ohm R."/>
            <person name="Pangilinan J."/>
            <person name="Park H.-J."/>
            <person name="Ramirez L."/>
            <person name="Alfaro M."/>
            <person name="Sun H."/>
            <person name="Tritt A."/>
            <person name="Yoshinaga Y."/>
            <person name="Zwiers L.-H."/>
            <person name="Turgeon B."/>
            <person name="Goodwin S."/>
            <person name="Spatafora J."/>
            <person name="Crous P."/>
            <person name="Grigoriev I."/>
        </authorList>
    </citation>
    <scope>NUCLEOTIDE SEQUENCE</scope>
    <source>
        <strain evidence="3">CBS 207.26</strain>
    </source>
</reference>
<organism evidence="3 4">
    <name type="scientific">Zopfia rhizophila CBS 207.26</name>
    <dbReference type="NCBI Taxonomy" id="1314779"/>
    <lineage>
        <taxon>Eukaryota</taxon>
        <taxon>Fungi</taxon>
        <taxon>Dikarya</taxon>
        <taxon>Ascomycota</taxon>
        <taxon>Pezizomycotina</taxon>
        <taxon>Dothideomycetes</taxon>
        <taxon>Dothideomycetes incertae sedis</taxon>
        <taxon>Zopfiaceae</taxon>
        <taxon>Zopfia</taxon>
    </lineage>
</organism>